<dbReference type="Proteomes" id="UP000778951">
    <property type="component" value="Unassembled WGS sequence"/>
</dbReference>
<keyword evidence="2" id="KW-1185">Reference proteome</keyword>
<sequence length="344" mass="39395">MKRIPLSITIMLFLVNHLSAQLRYNYAPYSFEAMQNYPFKSSEIVLTQVLRETPEYIGYEAYFHTMGRKMSLFVGVPRGQLEPSKGAVILLRPFQPHYNYTTGQAVEKIAQAYMLAGYVVIAPDFFGFGLSEDAPMGMANSAETYLMMPINTVELYLTLQRSPLFLSQRIPSSLRPLLPERFQQIALWGQGDGGYVALHTLALLGEPIPTILWSPVTLDFAHAWSFFRQQYSLIAGRNAQQFVQEFLRFYKVSDYAILNNLHRIAQTTPIRLTHGEADARVPLAWSQQFINSVQKENTQRRAENIKSIDLSYTLIAQAPHDLMKHTPNIVLNDIAWLKQFYLPY</sequence>
<dbReference type="InterPro" id="IPR029058">
    <property type="entry name" value="AB_hydrolase_fold"/>
</dbReference>
<accession>A0A968KUG3</accession>
<evidence type="ECO:0008006" key="3">
    <source>
        <dbReference type="Google" id="ProtNLM"/>
    </source>
</evidence>
<dbReference type="Gene3D" id="3.40.50.1820">
    <property type="entry name" value="alpha/beta hydrolase"/>
    <property type="match status" value="1"/>
</dbReference>
<evidence type="ECO:0000313" key="2">
    <source>
        <dbReference type="Proteomes" id="UP000778951"/>
    </source>
</evidence>
<gene>
    <name evidence="1" type="ORF">HCT48_02565</name>
</gene>
<dbReference type="RefSeq" id="WP_167695196.1">
    <property type="nucleotide sequence ID" value="NZ_CP118181.1"/>
</dbReference>
<protein>
    <recommendedName>
        <fullName evidence="3">Peptidase S9 prolyl oligopeptidase catalytic domain-containing protein</fullName>
    </recommendedName>
</protein>
<name>A0A968KUG3_9SPIO</name>
<organism evidence="1 2">
    <name type="scientific">Entomospira culicis</name>
    <dbReference type="NCBI Taxonomy" id="2719989"/>
    <lineage>
        <taxon>Bacteria</taxon>
        <taxon>Pseudomonadati</taxon>
        <taxon>Spirochaetota</taxon>
        <taxon>Spirochaetia</taxon>
        <taxon>Spirochaetales</taxon>
        <taxon>Spirochaetaceae</taxon>
        <taxon>Entomospira</taxon>
    </lineage>
</organism>
<dbReference type="SUPFAM" id="SSF53474">
    <property type="entry name" value="alpha/beta-Hydrolases"/>
    <property type="match status" value="1"/>
</dbReference>
<evidence type="ECO:0000313" key="1">
    <source>
        <dbReference type="EMBL" id="NIZ69095.1"/>
    </source>
</evidence>
<reference evidence="1" key="1">
    <citation type="submission" date="2020-03" db="EMBL/GenBank/DDBJ databases">
        <title>Spirochaetal bacteria isolated from arthropods constitute a novel genus Entomospira genus novum within the order Spirochaetales.</title>
        <authorList>
            <person name="Grana-Miraglia L."/>
            <person name="Sikutova S."/>
            <person name="Fingerle V."/>
            <person name="Sing A."/>
            <person name="Castillo-Ramirez S."/>
            <person name="Margos G."/>
            <person name="Rudolf I."/>
        </authorList>
    </citation>
    <scope>NUCLEOTIDE SEQUENCE</scope>
    <source>
        <strain evidence="1">BR149</strain>
    </source>
</reference>
<dbReference type="EMBL" id="JAATLM010000001">
    <property type="protein sequence ID" value="NIZ69095.1"/>
    <property type="molecule type" value="Genomic_DNA"/>
</dbReference>
<dbReference type="AlphaFoldDB" id="A0A968KUG3"/>
<proteinExistence type="predicted"/>
<comment type="caution">
    <text evidence="1">The sequence shown here is derived from an EMBL/GenBank/DDBJ whole genome shotgun (WGS) entry which is preliminary data.</text>
</comment>